<dbReference type="Pfam" id="PF04138">
    <property type="entry name" value="GtrA_DPMS_TM"/>
    <property type="match status" value="1"/>
</dbReference>
<dbReference type="Proteomes" id="UP000580861">
    <property type="component" value="Unassembled WGS sequence"/>
</dbReference>
<keyword evidence="4 6" id="KW-1133">Transmembrane helix</keyword>
<dbReference type="InterPro" id="IPR051401">
    <property type="entry name" value="GtrA_CellWall_Glycosyl"/>
</dbReference>
<reference evidence="8 9" key="1">
    <citation type="submission" date="2020-08" db="EMBL/GenBank/DDBJ databases">
        <title>Sequencing the genomes of 1000 actinobacteria strains.</title>
        <authorList>
            <person name="Klenk H.-P."/>
        </authorList>
    </citation>
    <scope>NUCLEOTIDE SEQUENCE [LARGE SCALE GENOMIC DNA]</scope>
    <source>
        <strain evidence="8 9">DSM 45272</strain>
    </source>
</reference>
<evidence type="ECO:0000256" key="3">
    <source>
        <dbReference type="ARBA" id="ARBA00022692"/>
    </source>
</evidence>
<feature type="transmembrane region" description="Helical" evidence="6">
    <location>
        <begin position="132"/>
        <end position="151"/>
    </location>
</feature>
<evidence type="ECO:0000259" key="7">
    <source>
        <dbReference type="Pfam" id="PF04138"/>
    </source>
</evidence>
<feature type="transmembrane region" description="Helical" evidence="6">
    <location>
        <begin position="94"/>
        <end position="112"/>
    </location>
</feature>
<feature type="domain" description="GtrA/DPMS transmembrane" evidence="7">
    <location>
        <begin position="28"/>
        <end position="158"/>
    </location>
</feature>
<evidence type="ECO:0000256" key="4">
    <source>
        <dbReference type="ARBA" id="ARBA00022989"/>
    </source>
</evidence>
<dbReference type="EMBL" id="JACHMX010000001">
    <property type="protein sequence ID" value="MBB5850613.1"/>
    <property type="molecule type" value="Genomic_DNA"/>
</dbReference>
<dbReference type="GO" id="GO:0000271">
    <property type="term" value="P:polysaccharide biosynthetic process"/>
    <property type="evidence" value="ECO:0007669"/>
    <property type="project" value="InterPro"/>
</dbReference>
<gene>
    <name evidence="8" type="ORF">HDA45_000700</name>
</gene>
<evidence type="ECO:0000313" key="8">
    <source>
        <dbReference type="EMBL" id="MBB5850613.1"/>
    </source>
</evidence>
<dbReference type="InterPro" id="IPR007267">
    <property type="entry name" value="GtrA_DPMS_TM"/>
</dbReference>
<dbReference type="GO" id="GO:0005886">
    <property type="term" value="C:plasma membrane"/>
    <property type="evidence" value="ECO:0007669"/>
    <property type="project" value="TreeGrafter"/>
</dbReference>
<dbReference type="PANTHER" id="PTHR38459:SF1">
    <property type="entry name" value="PROPHAGE BACTOPRENOL-LINKED GLUCOSE TRANSLOCASE HOMOLOG"/>
    <property type="match status" value="1"/>
</dbReference>
<dbReference type="PANTHER" id="PTHR38459">
    <property type="entry name" value="PROPHAGE BACTOPRENOL-LINKED GLUCOSE TRANSLOCASE HOMOLOG"/>
    <property type="match status" value="1"/>
</dbReference>
<keyword evidence="3 6" id="KW-0812">Transmembrane</keyword>
<feature type="transmembrane region" description="Helical" evidence="6">
    <location>
        <begin position="57"/>
        <end position="74"/>
    </location>
</feature>
<evidence type="ECO:0000256" key="6">
    <source>
        <dbReference type="SAM" id="Phobius"/>
    </source>
</evidence>
<dbReference type="AlphaFoldDB" id="A0A841AUI5"/>
<evidence type="ECO:0000256" key="5">
    <source>
        <dbReference type="ARBA" id="ARBA00023136"/>
    </source>
</evidence>
<name>A0A841AUI5_9PSEU</name>
<evidence type="ECO:0000256" key="2">
    <source>
        <dbReference type="ARBA" id="ARBA00009399"/>
    </source>
</evidence>
<protein>
    <submittedName>
        <fullName evidence="8">Putative flippase GtrA</fullName>
    </submittedName>
</protein>
<accession>A0A841AUI5</accession>
<evidence type="ECO:0000313" key="9">
    <source>
        <dbReference type="Proteomes" id="UP000580861"/>
    </source>
</evidence>
<proteinExistence type="inferred from homology"/>
<comment type="subcellular location">
    <subcellularLocation>
        <location evidence="1">Membrane</location>
        <topology evidence="1">Multi-pass membrane protein</topology>
    </subcellularLocation>
</comment>
<comment type="similarity">
    <text evidence="2">Belongs to the GtrA family.</text>
</comment>
<evidence type="ECO:0000256" key="1">
    <source>
        <dbReference type="ARBA" id="ARBA00004141"/>
    </source>
</evidence>
<organism evidence="8 9">
    <name type="scientific">Amycolatopsis umgeniensis</name>
    <dbReference type="NCBI Taxonomy" id="336628"/>
    <lineage>
        <taxon>Bacteria</taxon>
        <taxon>Bacillati</taxon>
        <taxon>Actinomycetota</taxon>
        <taxon>Actinomycetes</taxon>
        <taxon>Pseudonocardiales</taxon>
        <taxon>Pseudonocardiaceae</taxon>
        <taxon>Amycolatopsis</taxon>
    </lineage>
</organism>
<comment type="caution">
    <text evidence="8">The sequence shown here is derived from an EMBL/GenBank/DDBJ whole genome shotgun (WGS) entry which is preliminary data.</text>
</comment>
<keyword evidence="5 6" id="KW-0472">Membrane</keyword>
<dbReference type="RefSeq" id="WP_246480596.1">
    <property type="nucleotide sequence ID" value="NZ_JACHMX010000001.1"/>
</dbReference>
<feature type="transmembrane region" description="Helical" evidence="6">
    <location>
        <begin position="26"/>
        <end position="45"/>
    </location>
</feature>
<keyword evidence="9" id="KW-1185">Reference proteome</keyword>
<sequence length="183" mass="19782">MLRTAPASFVDGVAAGGARTGKRRELLRFATVGLAAFGLTLGTNYGLKLTVLQAKPVTALAIATVVATAFAYLLSRRWAFHTRGGRRRLHEAALFFAVNAIAVTINLCPPLISRYVLRLEVPEVGFLAQEIADFVSGMLLGTAAGSAFRWWGYRRWVFPVAGARQTSAGRNRSARSASSIRSR</sequence>